<dbReference type="AlphaFoldDB" id="A0A0H4WVP9"/>
<dbReference type="GO" id="GO:0020037">
    <property type="term" value="F:heme binding"/>
    <property type="evidence" value="ECO:0007669"/>
    <property type="project" value="InterPro"/>
</dbReference>
<dbReference type="EMBL" id="CP012109">
    <property type="protein sequence ID" value="AKQ65688.1"/>
    <property type="molecule type" value="Genomic_DNA"/>
</dbReference>
<dbReference type="eggNOG" id="COG2124">
    <property type="taxonomic scope" value="Bacteria"/>
</dbReference>
<dbReference type="Proteomes" id="UP000009026">
    <property type="component" value="Chromosome"/>
</dbReference>
<organism evidence="8 9">
    <name type="scientific">Pseudomyxococcus hansupus</name>
    <dbReference type="NCBI Taxonomy" id="1297742"/>
    <lineage>
        <taxon>Bacteria</taxon>
        <taxon>Pseudomonadati</taxon>
        <taxon>Myxococcota</taxon>
        <taxon>Myxococcia</taxon>
        <taxon>Myxococcales</taxon>
        <taxon>Cystobacterineae</taxon>
        <taxon>Myxococcaceae</taxon>
        <taxon>Pseudomyxococcus</taxon>
    </lineage>
</organism>
<dbReference type="GO" id="GO:0036199">
    <property type="term" value="F:cholest-4-en-3-one 26-monooxygenase activity"/>
    <property type="evidence" value="ECO:0007669"/>
    <property type="project" value="TreeGrafter"/>
</dbReference>
<dbReference type="SUPFAM" id="SSF48264">
    <property type="entry name" value="Cytochrome P450"/>
    <property type="match status" value="1"/>
</dbReference>
<dbReference type="RefSeq" id="WP_002638592.1">
    <property type="nucleotide sequence ID" value="NZ_CP012109.1"/>
</dbReference>
<dbReference type="STRING" id="1297742.A176_002600"/>
<dbReference type="PROSITE" id="PS00086">
    <property type="entry name" value="CYTOCHROME_P450"/>
    <property type="match status" value="1"/>
</dbReference>
<accession>A0A0H4WVP9</accession>
<dbReference type="PRINTS" id="PR00359">
    <property type="entry name" value="BP450"/>
</dbReference>
<dbReference type="GO" id="GO:0006707">
    <property type="term" value="P:cholesterol catabolic process"/>
    <property type="evidence" value="ECO:0007669"/>
    <property type="project" value="TreeGrafter"/>
</dbReference>
<keyword evidence="6 7" id="KW-0503">Monooxygenase</keyword>
<dbReference type="Pfam" id="PF00067">
    <property type="entry name" value="p450"/>
    <property type="match status" value="1"/>
</dbReference>
<keyword evidence="5 7" id="KW-0408">Iron</keyword>
<evidence type="ECO:0000256" key="7">
    <source>
        <dbReference type="RuleBase" id="RU000461"/>
    </source>
</evidence>
<evidence type="ECO:0000313" key="9">
    <source>
        <dbReference type="Proteomes" id="UP000009026"/>
    </source>
</evidence>
<dbReference type="PANTHER" id="PTHR46696">
    <property type="entry name" value="P450, PUTATIVE (EUROFUNG)-RELATED"/>
    <property type="match status" value="1"/>
</dbReference>
<dbReference type="GO" id="GO:0005506">
    <property type="term" value="F:iron ion binding"/>
    <property type="evidence" value="ECO:0007669"/>
    <property type="project" value="InterPro"/>
</dbReference>
<reference evidence="8 9" key="1">
    <citation type="journal article" date="2016" name="PLoS ONE">
        <title>Complete Genome Sequence and Comparative Genomics of a Novel Myxobacterium Myxococcus hansupus.</title>
        <authorList>
            <person name="Sharma G."/>
            <person name="Narwani T."/>
            <person name="Subramanian S."/>
        </authorList>
    </citation>
    <scope>NUCLEOTIDE SEQUENCE [LARGE SCALE GENOMIC DNA]</scope>
    <source>
        <strain evidence="9">mixupus</strain>
    </source>
</reference>
<dbReference type="PATRIC" id="fig|1297742.4.peg.2625"/>
<dbReference type="InterPro" id="IPR017972">
    <property type="entry name" value="Cyt_P450_CS"/>
</dbReference>
<keyword evidence="4 7" id="KW-0560">Oxidoreductase</keyword>
<gene>
    <name evidence="8" type="ORF">A176_002600</name>
</gene>
<comment type="similarity">
    <text evidence="1 7">Belongs to the cytochrome P450 family.</text>
</comment>
<evidence type="ECO:0000313" key="8">
    <source>
        <dbReference type="EMBL" id="AKQ65688.1"/>
    </source>
</evidence>
<evidence type="ECO:0000256" key="6">
    <source>
        <dbReference type="ARBA" id="ARBA00023033"/>
    </source>
</evidence>
<dbReference type="GO" id="GO:0008395">
    <property type="term" value="F:steroid hydroxylase activity"/>
    <property type="evidence" value="ECO:0007669"/>
    <property type="project" value="TreeGrafter"/>
</dbReference>
<proteinExistence type="inferred from homology"/>
<evidence type="ECO:0000256" key="1">
    <source>
        <dbReference type="ARBA" id="ARBA00010617"/>
    </source>
</evidence>
<evidence type="ECO:0000256" key="5">
    <source>
        <dbReference type="ARBA" id="ARBA00023004"/>
    </source>
</evidence>
<evidence type="ECO:0000256" key="4">
    <source>
        <dbReference type="ARBA" id="ARBA00023002"/>
    </source>
</evidence>
<sequence>MSNALWGVRPLVEFEPFSSVHWEDPYPVYRALREHSPVHWAPKAKLFCVSRHADVDFVLRRPEQFSSRAMTAVMFENKRPELGDVPSLLRLVVRGRVDVQKFFQGPPDAIINSDPPRHGALRGMVSRCFTPRTIASWEPRIRELVNECLAPLRAGQPFDVVSGLAVPLPVVIVTEMLGVEPEWRADFKRWAAGFITYATGAGRDTRPMREFFDVLTEFRAYMRTLVEKRRQAPTEDLISVLVDPAQKEVLDEEELFSFIHTLLLGGNETTTNLIGNAVAALLDHPEQLALVQGAPEKIPGLVEETLRWESPVQFTLRSAVEDVDVGGVRLPAGSNMALLLGAANRDERAFKSPDTFDVTRTPSPHRAFGFGIHHCLGAGLARLEARVALEELVPLLPGVRRADARREYVDSLMMRGLARLPLVPR</sequence>
<dbReference type="InterPro" id="IPR001128">
    <property type="entry name" value="Cyt_P450"/>
</dbReference>
<dbReference type="Gene3D" id="1.10.630.10">
    <property type="entry name" value="Cytochrome P450"/>
    <property type="match status" value="1"/>
</dbReference>
<keyword evidence="9" id="KW-1185">Reference proteome</keyword>
<evidence type="ECO:0000256" key="2">
    <source>
        <dbReference type="ARBA" id="ARBA00022617"/>
    </source>
</evidence>
<name>A0A0H4WVP9_9BACT</name>
<protein>
    <submittedName>
        <fullName evidence="8">Putative cytochrome P450 hydroxylase</fullName>
    </submittedName>
</protein>
<evidence type="ECO:0000256" key="3">
    <source>
        <dbReference type="ARBA" id="ARBA00022723"/>
    </source>
</evidence>
<dbReference type="InterPro" id="IPR036396">
    <property type="entry name" value="Cyt_P450_sf"/>
</dbReference>
<dbReference type="PANTHER" id="PTHR46696:SF4">
    <property type="entry name" value="BIOTIN BIOSYNTHESIS CYTOCHROME P450"/>
    <property type="match status" value="1"/>
</dbReference>
<keyword evidence="3 7" id="KW-0479">Metal-binding</keyword>
<dbReference type="FunFam" id="1.10.630.10:FF:000018">
    <property type="entry name" value="Cytochrome P450 monooxygenase"/>
    <property type="match status" value="1"/>
</dbReference>
<dbReference type="KEGG" id="mym:A176_002600"/>
<dbReference type="OrthoDB" id="4511384at2"/>
<keyword evidence="2 7" id="KW-0349">Heme</keyword>
<dbReference type="InterPro" id="IPR002397">
    <property type="entry name" value="Cyt_P450_B"/>
</dbReference>
<dbReference type="CDD" id="cd20625">
    <property type="entry name" value="CYP164-like"/>
    <property type="match status" value="1"/>
</dbReference>